<gene>
    <name evidence="2" type="primary">DHX35</name>
    <name evidence="2" type="ORF">IWQ62_001250</name>
</gene>
<dbReference type="SMART" id="SM00847">
    <property type="entry name" value="HA2"/>
    <property type="match status" value="1"/>
</dbReference>
<dbReference type="SUPFAM" id="SSF52540">
    <property type="entry name" value="P-loop containing nucleoside triphosphate hydrolases"/>
    <property type="match status" value="1"/>
</dbReference>
<dbReference type="EMBL" id="JANBPY010000184">
    <property type="protein sequence ID" value="KAJ1968437.1"/>
    <property type="molecule type" value="Genomic_DNA"/>
</dbReference>
<evidence type="ECO:0000313" key="2">
    <source>
        <dbReference type="EMBL" id="KAJ1968437.1"/>
    </source>
</evidence>
<keyword evidence="2" id="KW-0347">Helicase</keyword>
<feature type="domain" description="Helicase C-terminal" evidence="1">
    <location>
        <begin position="176"/>
        <end position="353"/>
    </location>
</feature>
<dbReference type="AlphaFoldDB" id="A0A9W8AU19"/>
<name>A0A9W8AU19_9FUNG</name>
<keyword evidence="3" id="KW-1185">Reference proteome</keyword>
<proteinExistence type="predicted"/>
<dbReference type="Proteomes" id="UP001150925">
    <property type="component" value="Unassembled WGS sequence"/>
</dbReference>
<dbReference type="Gene3D" id="3.40.50.300">
    <property type="entry name" value="P-loop containing nucleotide triphosphate hydrolases"/>
    <property type="match status" value="2"/>
</dbReference>
<comment type="caution">
    <text evidence="2">The sequence shown here is derived from an EMBL/GenBank/DDBJ whole genome shotgun (WGS) entry which is preliminary data.</text>
</comment>
<dbReference type="OrthoDB" id="10253254at2759"/>
<keyword evidence="2" id="KW-0067">ATP-binding</keyword>
<evidence type="ECO:0000259" key="1">
    <source>
        <dbReference type="PROSITE" id="PS51194"/>
    </source>
</evidence>
<accession>A0A9W8AU19</accession>
<evidence type="ECO:0000313" key="3">
    <source>
        <dbReference type="Proteomes" id="UP001150925"/>
    </source>
</evidence>
<dbReference type="Pfam" id="PF00271">
    <property type="entry name" value="Helicase_C"/>
    <property type="match status" value="1"/>
</dbReference>
<dbReference type="GO" id="GO:0003724">
    <property type="term" value="F:RNA helicase activity"/>
    <property type="evidence" value="ECO:0007669"/>
    <property type="project" value="UniProtKB-EC"/>
</dbReference>
<dbReference type="PANTHER" id="PTHR18934">
    <property type="entry name" value="ATP-DEPENDENT RNA HELICASE"/>
    <property type="match status" value="1"/>
</dbReference>
<reference evidence="2" key="1">
    <citation type="submission" date="2022-07" db="EMBL/GenBank/DDBJ databases">
        <title>Phylogenomic reconstructions and comparative analyses of Kickxellomycotina fungi.</title>
        <authorList>
            <person name="Reynolds N.K."/>
            <person name="Stajich J.E."/>
            <person name="Barry K."/>
            <person name="Grigoriev I.V."/>
            <person name="Crous P."/>
            <person name="Smith M.E."/>
        </authorList>
    </citation>
    <scope>NUCLEOTIDE SEQUENCE</scope>
    <source>
        <strain evidence="2">RSA 1196</strain>
    </source>
</reference>
<dbReference type="EC" id="3.6.4.13" evidence="2"/>
<dbReference type="InterPro" id="IPR001650">
    <property type="entry name" value="Helicase_C-like"/>
</dbReference>
<sequence length="623" mass="70112">MPVEVSLESEWRAWNNDDHQADRGHLIVKLQAMAGSAGLYGGFDAFVPTTLSIPQQRQRLPIFEHRKQFLYLVEHYSAVVVIGESGCGKTTQLPQYLYETGWNFDGKQIISVQPRNSDAVAGAERVAFELDTIVGDKQFFHTSPEAPRLATLSIDTKRSPVDIQFLSSPCADYSAQTLQTIRSIHDTEPPGDILVFLPSRTDIDRVISFLTDESLANQQGTQELLPLALHLGLPQERWKAVFEPTNRSVRKVILTTDDLMKRVIHLDNLTYVIDCGFHQVSKWDTKLQSLVDRIQPIAQTQAIQRSRCVGRIKPGKVFRLYTESTFKELSDMLGPQFESCDPALFILALKALGIDNIYRFPMLSRPEPTWLASGLELLHALGALNDDGCLASPFGYQLAKWPLPPMLAKSVIEAQQDGCGRDMIIIAAMLHAGNLFLSPPRQHNNQDAYLPPYVVQEGDHLTMLNVYRTFIAKRESPLWCQKHALSYHTLIRAKSMVERFTHLAYDTGLCRQGDSLSSTRDPQSIRYCLTRGHFPHVARMLPDGSFQPLSRQTTQVNISKAPPSSTEPTLYLDAKSVLFKCAMSHVIYSETRTVGDKVYMKHVTVIDPKWLDDIAPGYYAKVD</sequence>
<dbReference type="CDD" id="cd18791">
    <property type="entry name" value="SF2_C_RHA"/>
    <property type="match status" value="1"/>
</dbReference>
<dbReference type="PROSITE" id="PS51194">
    <property type="entry name" value="HELICASE_CTER"/>
    <property type="match status" value="1"/>
</dbReference>
<protein>
    <submittedName>
        <fullName evidence="2">ATPdependent RNA helicase</fullName>
        <ecNumber evidence="2">3.6.4.13</ecNumber>
    </submittedName>
</protein>
<organism evidence="2 3">
    <name type="scientific">Dispira parvispora</name>
    <dbReference type="NCBI Taxonomy" id="1520584"/>
    <lineage>
        <taxon>Eukaryota</taxon>
        <taxon>Fungi</taxon>
        <taxon>Fungi incertae sedis</taxon>
        <taxon>Zoopagomycota</taxon>
        <taxon>Kickxellomycotina</taxon>
        <taxon>Dimargaritomycetes</taxon>
        <taxon>Dimargaritales</taxon>
        <taxon>Dimargaritaceae</taxon>
        <taxon>Dispira</taxon>
    </lineage>
</organism>
<dbReference type="InterPro" id="IPR007502">
    <property type="entry name" value="Helicase-assoc_dom"/>
</dbReference>
<dbReference type="InterPro" id="IPR027417">
    <property type="entry name" value="P-loop_NTPase"/>
</dbReference>
<keyword evidence="2" id="KW-0547">Nucleotide-binding</keyword>
<keyword evidence="2" id="KW-0378">Hydrolase</keyword>
<dbReference type="GO" id="GO:0003723">
    <property type="term" value="F:RNA binding"/>
    <property type="evidence" value="ECO:0007669"/>
    <property type="project" value="TreeGrafter"/>
</dbReference>
<dbReference type="PANTHER" id="PTHR18934:SF136">
    <property type="entry name" value="ATP-DEPENDENT RNA HELICASE DHX35-RELATED"/>
    <property type="match status" value="1"/>
</dbReference>
<dbReference type="Pfam" id="PF21010">
    <property type="entry name" value="HA2_C"/>
    <property type="match status" value="1"/>
</dbReference>
<dbReference type="GO" id="GO:0016787">
    <property type="term" value="F:hydrolase activity"/>
    <property type="evidence" value="ECO:0007669"/>
    <property type="project" value="UniProtKB-KW"/>
</dbReference>
<dbReference type="Gene3D" id="1.20.120.1080">
    <property type="match status" value="1"/>
</dbReference>